<reference evidence="1" key="1">
    <citation type="submission" date="2014-11" db="EMBL/GenBank/DDBJ databases">
        <authorList>
            <person name="Amaro Gonzalez C."/>
        </authorList>
    </citation>
    <scope>NUCLEOTIDE SEQUENCE</scope>
</reference>
<dbReference type="EMBL" id="GBXM01077885">
    <property type="protein sequence ID" value="JAH30692.1"/>
    <property type="molecule type" value="Transcribed_RNA"/>
</dbReference>
<dbReference type="AlphaFoldDB" id="A0A0E9RPD0"/>
<evidence type="ECO:0000313" key="1">
    <source>
        <dbReference type="EMBL" id="JAH30692.1"/>
    </source>
</evidence>
<protein>
    <submittedName>
        <fullName evidence="1">Uncharacterized protein</fullName>
    </submittedName>
</protein>
<organism evidence="1">
    <name type="scientific">Anguilla anguilla</name>
    <name type="common">European freshwater eel</name>
    <name type="synonym">Muraena anguilla</name>
    <dbReference type="NCBI Taxonomy" id="7936"/>
    <lineage>
        <taxon>Eukaryota</taxon>
        <taxon>Metazoa</taxon>
        <taxon>Chordata</taxon>
        <taxon>Craniata</taxon>
        <taxon>Vertebrata</taxon>
        <taxon>Euteleostomi</taxon>
        <taxon>Actinopterygii</taxon>
        <taxon>Neopterygii</taxon>
        <taxon>Teleostei</taxon>
        <taxon>Anguilliformes</taxon>
        <taxon>Anguillidae</taxon>
        <taxon>Anguilla</taxon>
    </lineage>
</organism>
<accession>A0A0E9RPD0</accession>
<name>A0A0E9RPD0_ANGAN</name>
<proteinExistence type="predicted"/>
<reference evidence="1" key="2">
    <citation type="journal article" date="2015" name="Fish Shellfish Immunol.">
        <title>Early steps in the European eel (Anguilla anguilla)-Vibrio vulnificus interaction in the gills: Role of the RtxA13 toxin.</title>
        <authorList>
            <person name="Callol A."/>
            <person name="Pajuelo D."/>
            <person name="Ebbesson L."/>
            <person name="Teles M."/>
            <person name="MacKenzie S."/>
            <person name="Amaro C."/>
        </authorList>
    </citation>
    <scope>NUCLEOTIDE SEQUENCE</scope>
</reference>
<sequence>MCVCLGVCINEFGQACYYISHINSVKVLIGLCNSDVFLASLYTNGMSWAVWVRCLPWFPPQMAHRRQHHVQLSVDL</sequence>